<organism evidence="1 2">
    <name type="scientific">Proteiniphilum saccharofermentans</name>
    <dbReference type="NCBI Taxonomy" id="1642647"/>
    <lineage>
        <taxon>Bacteria</taxon>
        <taxon>Pseudomonadati</taxon>
        <taxon>Bacteroidota</taxon>
        <taxon>Bacteroidia</taxon>
        <taxon>Bacteroidales</taxon>
        <taxon>Dysgonomonadaceae</taxon>
        <taxon>Proteiniphilum</taxon>
    </lineage>
</organism>
<protein>
    <submittedName>
        <fullName evidence="1">Uncharacterized protein</fullName>
    </submittedName>
</protein>
<name>A0A1R3SUZ8_9BACT</name>
<dbReference type="AlphaFoldDB" id="A0A1R3SUZ8"/>
<dbReference type="KEGG" id="psac:PSM36_1313"/>
<accession>A0A1R3SUZ8</accession>
<reference evidence="1 2" key="1">
    <citation type="submission" date="2016-08" db="EMBL/GenBank/DDBJ databases">
        <authorList>
            <person name="Seilhamer J.J."/>
        </authorList>
    </citation>
    <scope>NUCLEOTIDE SEQUENCE [LARGE SCALE GENOMIC DNA]</scope>
    <source>
        <strain evidence="1">M3/6</strain>
    </source>
</reference>
<evidence type="ECO:0000313" key="2">
    <source>
        <dbReference type="Proteomes" id="UP000187464"/>
    </source>
</evidence>
<proteinExistence type="predicted"/>
<gene>
    <name evidence="1" type="ORF">PSM36_1313</name>
</gene>
<dbReference type="RefSeq" id="WP_232001532.1">
    <property type="nucleotide sequence ID" value="NZ_LT605205.1"/>
</dbReference>
<keyword evidence="2" id="KW-1185">Reference proteome</keyword>
<dbReference type="EMBL" id="LT605205">
    <property type="protein sequence ID" value="SCD20136.1"/>
    <property type="molecule type" value="Genomic_DNA"/>
</dbReference>
<evidence type="ECO:0000313" key="1">
    <source>
        <dbReference type="EMBL" id="SCD20136.1"/>
    </source>
</evidence>
<sequence length="109" mass="12767">MMKRVKIEAYKVGLVVKNGSVKRVLDEGAHWLWGGEVKIFDTMVPFRSELDLDIVLKNEDVISRLEVITVKENQLLLVYENSILKEVYITGRYAFWNSIEDRSCFRRKS</sequence>
<dbReference type="STRING" id="1642647.PSM36_1313"/>
<dbReference type="Proteomes" id="UP000187464">
    <property type="component" value="Chromosome I"/>
</dbReference>